<sequence length="59" mass="6777">MNIISEIGSKILRNKIKINEAMKKYAKKYIINPIEPKSSTRNKIMDKIDIGAPTVYKLL</sequence>
<gene>
    <name evidence="1" type="ORF">S01H4_26241</name>
</gene>
<dbReference type="EMBL" id="BART01012620">
    <property type="protein sequence ID" value="GAG83259.1"/>
    <property type="molecule type" value="Genomic_DNA"/>
</dbReference>
<evidence type="ECO:0000313" key="1">
    <source>
        <dbReference type="EMBL" id="GAG83259.1"/>
    </source>
</evidence>
<accession>X1AL87</accession>
<name>X1AL87_9ZZZZ</name>
<protein>
    <submittedName>
        <fullName evidence="1">Uncharacterized protein</fullName>
    </submittedName>
</protein>
<comment type="caution">
    <text evidence="1">The sequence shown here is derived from an EMBL/GenBank/DDBJ whole genome shotgun (WGS) entry which is preliminary data.</text>
</comment>
<dbReference type="AlphaFoldDB" id="X1AL87"/>
<proteinExistence type="predicted"/>
<reference evidence="1" key="1">
    <citation type="journal article" date="2014" name="Front. Microbiol.">
        <title>High frequency of phylogenetically diverse reductive dehalogenase-homologous genes in deep subseafloor sedimentary metagenomes.</title>
        <authorList>
            <person name="Kawai M."/>
            <person name="Futagami T."/>
            <person name="Toyoda A."/>
            <person name="Takaki Y."/>
            <person name="Nishi S."/>
            <person name="Hori S."/>
            <person name="Arai W."/>
            <person name="Tsubouchi T."/>
            <person name="Morono Y."/>
            <person name="Uchiyama I."/>
            <person name="Ito T."/>
            <person name="Fujiyama A."/>
            <person name="Inagaki F."/>
            <person name="Takami H."/>
        </authorList>
    </citation>
    <scope>NUCLEOTIDE SEQUENCE</scope>
    <source>
        <strain evidence="1">Expedition CK06-06</strain>
    </source>
</reference>
<organism evidence="1">
    <name type="scientific">marine sediment metagenome</name>
    <dbReference type="NCBI Taxonomy" id="412755"/>
    <lineage>
        <taxon>unclassified sequences</taxon>
        <taxon>metagenomes</taxon>
        <taxon>ecological metagenomes</taxon>
    </lineage>
</organism>